<name>A0AAW3ZRI1_9GAMM</name>
<comment type="caution">
    <text evidence="6">The sequence shown here is derived from an EMBL/GenBank/DDBJ whole genome shotgun (WGS) entry which is preliminary data.</text>
</comment>
<evidence type="ECO:0000313" key="7">
    <source>
        <dbReference type="Proteomes" id="UP000613768"/>
    </source>
</evidence>
<dbReference type="AlphaFoldDB" id="A0AAW3ZRI1"/>
<protein>
    <recommendedName>
        <fullName evidence="2">Signaling pathway modulator ZraP</fullName>
    </recommendedName>
    <alternativeName>
        <fullName evidence="3">Zinc resistance-associated protein</fullName>
    </alternativeName>
</protein>
<evidence type="ECO:0000256" key="3">
    <source>
        <dbReference type="ARBA" id="ARBA00045001"/>
    </source>
</evidence>
<reference evidence="6 7" key="1">
    <citation type="submission" date="2020-09" db="EMBL/GenBank/DDBJ databases">
        <title>Pseudoxanthomonas sp. CAU 1598 isolated from sand of Yaerae Beach.</title>
        <authorList>
            <person name="Kim W."/>
        </authorList>
    </citation>
    <scope>NUCLEOTIDE SEQUENCE [LARGE SCALE GENOMIC DNA]</scope>
    <source>
        <strain evidence="6 7">CAU 1598</strain>
    </source>
</reference>
<keyword evidence="7" id="KW-1185">Reference proteome</keyword>
<evidence type="ECO:0000256" key="2">
    <source>
        <dbReference type="ARBA" id="ARBA00044983"/>
    </source>
</evidence>
<gene>
    <name evidence="6" type="ORF">IFO71_18350</name>
</gene>
<evidence type="ECO:0000313" key="6">
    <source>
        <dbReference type="EMBL" id="MBD8527712.1"/>
    </source>
</evidence>
<proteinExistence type="inferred from homology"/>
<feature type="transmembrane region" description="Helical" evidence="5">
    <location>
        <begin position="12"/>
        <end position="36"/>
    </location>
</feature>
<sequence>MSELAQWLRLGRWLLGGLIALNVALALLLAAVLLGWRGSSSPTIGPMPSPHALRQALPRERAELVNELFETHKPTIRKAMREQRRARRELIRSLRQENVEQAVLTEQFAAIRQTEQHTAETVHAMLSDLLSRLTPDERRQVAELFTRRGQEGRSRREERRSRDGEHQSDEPPGEDSK</sequence>
<dbReference type="EMBL" id="JACYTR010000061">
    <property type="protein sequence ID" value="MBD8527712.1"/>
    <property type="molecule type" value="Genomic_DNA"/>
</dbReference>
<evidence type="ECO:0000256" key="1">
    <source>
        <dbReference type="ARBA" id="ARBA00044945"/>
    </source>
</evidence>
<keyword evidence="5" id="KW-0812">Transmembrane</keyword>
<comment type="similarity">
    <text evidence="1">Belongs to the ZraP family.</text>
</comment>
<dbReference type="InterPro" id="IPR025961">
    <property type="entry name" value="Metal_resist"/>
</dbReference>
<evidence type="ECO:0000256" key="5">
    <source>
        <dbReference type="SAM" id="Phobius"/>
    </source>
</evidence>
<accession>A0AAW3ZRI1</accession>
<dbReference type="RefSeq" id="WP_192031134.1">
    <property type="nucleotide sequence ID" value="NZ_JACYTR010000061.1"/>
</dbReference>
<dbReference type="Proteomes" id="UP000613768">
    <property type="component" value="Unassembled WGS sequence"/>
</dbReference>
<keyword evidence="5" id="KW-0472">Membrane</keyword>
<dbReference type="Pfam" id="PF13801">
    <property type="entry name" value="Metal_resist"/>
    <property type="match status" value="1"/>
</dbReference>
<organism evidence="6 7">
    <name type="scientific">Pseudomarimonas arenosa</name>
    <dbReference type="NCBI Taxonomy" id="2774145"/>
    <lineage>
        <taxon>Bacteria</taxon>
        <taxon>Pseudomonadati</taxon>
        <taxon>Pseudomonadota</taxon>
        <taxon>Gammaproteobacteria</taxon>
        <taxon>Lysobacterales</taxon>
        <taxon>Lysobacteraceae</taxon>
        <taxon>Pseudomarimonas</taxon>
    </lineage>
</organism>
<evidence type="ECO:0000256" key="4">
    <source>
        <dbReference type="SAM" id="MobiDB-lite"/>
    </source>
</evidence>
<keyword evidence="5" id="KW-1133">Transmembrane helix</keyword>
<feature type="region of interest" description="Disordered" evidence="4">
    <location>
        <begin position="144"/>
        <end position="177"/>
    </location>
</feature>